<dbReference type="GO" id="GO:0006109">
    <property type="term" value="P:regulation of carbohydrate metabolic process"/>
    <property type="evidence" value="ECO:0007669"/>
    <property type="project" value="InterPro"/>
</dbReference>
<dbReference type="RefSeq" id="WP_005862872.1">
    <property type="nucleotide sequence ID" value="NZ_AAYA01000017.1"/>
</dbReference>
<dbReference type="OrthoDB" id="8326226at2"/>
<organism evidence="2 3">
    <name type="scientific">Sagittula stellata (strain ATCC 700073 / DSM 11524 / E-37)</name>
    <dbReference type="NCBI Taxonomy" id="388399"/>
    <lineage>
        <taxon>Bacteria</taxon>
        <taxon>Pseudomonadati</taxon>
        <taxon>Pseudomonadota</taxon>
        <taxon>Alphaproteobacteria</taxon>
        <taxon>Rhodobacterales</taxon>
        <taxon>Roseobacteraceae</taxon>
        <taxon>Sagittula</taxon>
    </lineage>
</organism>
<keyword evidence="3" id="KW-1185">Reference proteome</keyword>
<keyword evidence="2" id="KW-0808">Transferase</keyword>
<dbReference type="eggNOG" id="COG1493">
    <property type="taxonomic scope" value="Bacteria"/>
</dbReference>
<dbReference type="AlphaFoldDB" id="A3K985"/>
<dbReference type="Pfam" id="PF07475">
    <property type="entry name" value="Hpr_kinase_C"/>
    <property type="match status" value="1"/>
</dbReference>
<dbReference type="InterPro" id="IPR011104">
    <property type="entry name" value="Hpr_kin/Pase_C"/>
</dbReference>
<proteinExistence type="predicted"/>
<evidence type="ECO:0000313" key="3">
    <source>
        <dbReference type="Proteomes" id="UP000005713"/>
    </source>
</evidence>
<dbReference type="PANTHER" id="PTHR30305">
    <property type="entry name" value="PROTEIN YJDM-RELATED"/>
    <property type="match status" value="1"/>
</dbReference>
<keyword evidence="2" id="KW-0418">Kinase</keyword>
<evidence type="ECO:0000313" key="2">
    <source>
        <dbReference type="EMBL" id="EBA06257.1"/>
    </source>
</evidence>
<reference evidence="2 3" key="1">
    <citation type="submission" date="2006-06" db="EMBL/GenBank/DDBJ databases">
        <authorList>
            <person name="Moran M.A."/>
            <person name="Ferriera S."/>
            <person name="Johnson J."/>
            <person name="Kravitz S."/>
            <person name="Beeson K."/>
            <person name="Sutton G."/>
            <person name="Rogers Y.-H."/>
            <person name="Friedman R."/>
            <person name="Frazier M."/>
            <person name="Venter J.C."/>
        </authorList>
    </citation>
    <scope>NUCLEOTIDE SEQUENCE [LARGE SCALE GENOMIC DNA]</scope>
    <source>
        <strain evidence="2 3">E-37</strain>
    </source>
</reference>
<dbReference type="Proteomes" id="UP000005713">
    <property type="component" value="Unassembled WGS sequence"/>
</dbReference>
<dbReference type="EMBL" id="AAYA01000017">
    <property type="protein sequence ID" value="EBA06257.1"/>
    <property type="molecule type" value="Genomic_DNA"/>
</dbReference>
<feature type="domain" description="HPr kinase/phosphorylase C-terminal" evidence="1">
    <location>
        <begin position="3"/>
        <end position="81"/>
    </location>
</feature>
<dbReference type="GO" id="GO:0000155">
    <property type="term" value="F:phosphorelay sensor kinase activity"/>
    <property type="evidence" value="ECO:0007669"/>
    <property type="project" value="InterPro"/>
</dbReference>
<gene>
    <name evidence="2" type="ORF">SSE37_15281</name>
</gene>
<comment type="caution">
    <text evidence="2">The sequence shown here is derived from an EMBL/GenBank/DDBJ whole genome shotgun (WGS) entry which is preliminary data.</text>
</comment>
<evidence type="ECO:0000259" key="1">
    <source>
        <dbReference type="Pfam" id="PF07475"/>
    </source>
</evidence>
<dbReference type="SUPFAM" id="SSF53795">
    <property type="entry name" value="PEP carboxykinase-like"/>
    <property type="match status" value="1"/>
</dbReference>
<protein>
    <submittedName>
        <fullName evidence="2">Hpr serine kinase/phosphatase domain protein</fullName>
    </submittedName>
</protein>
<dbReference type="PANTHER" id="PTHR30305:SF1">
    <property type="entry name" value="HPR KINASE_PHOSPHORYLASE"/>
    <property type="match status" value="1"/>
</dbReference>
<dbReference type="InterPro" id="IPR027417">
    <property type="entry name" value="P-loop_NTPase"/>
</dbReference>
<dbReference type="GO" id="GO:0005524">
    <property type="term" value="F:ATP binding"/>
    <property type="evidence" value="ECO:0007669"/>
    <property type="project" value="InterPro"/>
</dbReference>
<dbReference type="CDD" id="cd01918">
    <property type="entry name" value="HprK_C"/>
    <property type="match status" value="1"/>
</dbReference>
<name>A3K985_SAGS3</name>
<sequence>MSETTVHASSVAVAGRGLLIRGRSGAGKSSLALELMSRGATLVADDRTVVSLRDGQLWLDVPDAIRGMIEARGLGILNAQSAPASLAIVVDLDIEETERLPPVRTSTMLGMEVPLLHKSACPCFPAALIQYLRAGRRE</sequence>
<dbReference type="Gene3D" id="3.40.50.300">
    <property type="entry name" value="P-loop containing nucleotide triphosphate hydrolases"/>
    <property type="match status" value="1"/>
</dbReference>
<accession>A3K985</accession>